<organism evidence="6 7">
    <name type="scientific">Arthrobacter ramosus</name>
    <dbReference type="NCBI Taxonomy" id="1672"/>
    <lineage>
        <taxon>Bacteria</taxon>
        <taxon>Bacillati</taxon>
        <taxon>Actinomycetota</taxon>
        <taxon>Actinomycetes</taxon>
        <taxon>Micrococcales</taxon>
        <taxon>Micrococcaceae</taxon>
        <taxon>Arthrobacter</taxon>
    </lineage>
</organism>
<dbReference type="InterPro" id="IPR020904">
    <property type="entry name" value="Sc_DH/Rdtase_CS"/>
</dbReference>
<dbReference type="InterPro" id="IPR057326">
    <property type="entry name" value="KR_dom"/>
</dbReference>
<evidence type="ECO:0000256" key="4">
    <source>
        <dbReference type="SAM" id="MobiDB-lite"/>
    </source>
</evidence>
<feature type="region of interest" description="Disordered" evidence="4">
    <location>
        <begin position="1"/>
        <end position="20"/>
    </location>
</feature>
<feature type="compositionally biased region" description="Polar residues" evidence="4">
    <location>
        <begin position="1"/>
        <end position="14"/>
    </location>
</feature>
<dbReference type="InterPro" id="IPR002347">
    <property type="entry name" value="SDR_fam"/>
</dbReference>
<dbReference type="InterPro" id="IPR051911">
    <property type="entry name" value="SDR_oxidoreductase"/>
</dbReference>
<dbReference type="EMBL" id="JBHMBC010000018">
    <property type="protein sequence ID" value="MFB9820246.1"/>
    <property type="molecule type" value="Genomic_DNA"/>
</dbReference>
<dbReference type="SUPFAM" id="SSF51735">
    <property type="entry name" value="NAD(P)-binding Rossmann-fold domains"/>
    <property type="match status" value="1"/>
</dbReference>
<dbReference type="PRINTS" id="PR00080">
    <property type="entry name" value="SDRFAMILY"/>
</dbReference>
<dbReference type="Gene3D" id="3.40.50.720">
    <property type="entry name" value="NAD(P)-binding Rossmann-like Domain"/>
    <property type="match status" value="1"/>
</dbReference>
<feature type="domain" description="Ketoreductase" evidence="5">
    <location>
        <begin position="23"/>
        <end position="180"/>
    </location>
</feature>
<dbReference type="PRINTS" id="PR00081">
    <property type="entry name" value="GDHRDH"/>
</dbReference>
<reference evidence="6 7" key="1">
    <citation type="submission" date="2024-09" db="EMBL/GenBank/DDBJ databases">
        <authorList>
            <person name="Sun Q."/>
            <person name="Mori K."/>
        </authorList>
    </citation>
    <scope>NUCLEOTIDE SEQUENCE [LARGE SCALE GENOMIC DNA]</scope>
    <source>
        <strain evidence="6 7">JCM 1334</strain>
    </source>
</reference>
<dbReference type="InterPro" id="IPR036291">
    <property type="entry name" value="NAD(P)-bd_dom_sf"/>
</dbReference>
<dbReference type="CDD" id="cd05374">
    <property type="entry name" value="17beta-HSD-like_SDR_c"/>
    <property type="match status" value="1"/>
</dbReference>
<name>A0ABV5XZR8_ARTRM</name>
<comment type="similarity">
    <text evidence="1 3">Belongs to the short-chain dehydrogenases/reductases (SDR) family.</text>
</comment>
<evidence type="ECO:0000256" key="2">
    <source>
        <dbReference type="ARBA" id="ARBA00023002"/>
    </source>
</evidence>
<dbReference type="RefSeq" id="WP_268819598.1">
    <property type="nucleotide sequence ID" value="NZ_BAAAWN010000001.1"/>
</dbReference>
<accession>A0ABV5XZR8</accession>
<evidence type="ECO:0000259" key="5">
    <source>
        <dbReference type="SMART" id="SM00822"/>
    </source>
</evidence>
<evidence type="ECO:0000313" key="6">
    <source>
        <dbReference type="EMBL" id="MFB9820246.1"/>
    </source>
</evidence>
<keyword evidence="2 6" id="KW-0560">Oxidoreductase</keyword>
<evidence type="ECO:0000256" key="3">
    <source>
        <dbReference type="RuleBase" id="RU000363"/>
    </source>
</evidence>
<evidence type="ECO:0000313" key="7">
    <source>
        <dbReference type="Proteomes" id="UP001589702"/>
    </source>
</evidence>
<dbReference type="Pfam" id="PF00106">
    <property type="entry name" value="adh_short"/>
    <property type="match status" value="1"/>
</dbReference>
<protein>
    <submittedName>
        <fullName evidence="6">SDR family oxidoreductase</fullName>
        <ecNumber evidence="6">1.1.-.-</ecNumber>
    </submittedName>
</protein>
<dbReference type="PROSITE" id="PS00061">
    <property type="entry name" value="ADH_SHORT"/>
    <property type="match status" value="1"/>
</dbReference>
<dbReference type="GO" id="GO:0016491">
    <property type="term" value="F:oxidoreductase activity"/>
    <property type="evidence" value="ECO:0007669"/>
    <property type="project" value="UniProtKB-KW"/>
</dbReference>
<dbReference type="Proteomes" id="UP001589702">
    <property type="component" value="Unassembled WGS sequence"/>
</dbReference>
<dbReference type="SMART" id="SM00822">
    <property type="entry name" value="PKS_KR"/>
    <property type="match status" value="1"/>
</dbReference>
<comment type="caution">
    <text evidence="6">The sequence shown here is derived from an EMBL/GenBank/DDBJ whole genome shotgun (WGS) entry which is preliminary data.</text>
</comment>
<keyword evidence="7" id="KW-1185">Reference proteome</keyword>
<gene>
    <name evidence="6" type="ORF">ACFFP1_12160</name>
</gene>
<evidence type="ECO:0000256" key="1">
    <source>
        <dbReference type="ARBA" id="ARBA00006484"/>
    </source>
</evidence>
<dbReference type="EC" id="1.1.-.-" evidence="6"/>
<proteinExistence type="inferred from homology"/>
<sequence>MTEQKTSPEQTSTEQQEDMTGKKVWFITGAGRGMGTDIAQAALAAGHAVVATGRDPEKVTQAIGENKDLLAVKLDVTDPSDAEAAVRAAVARFGRIDVLVNNAGNFYAGFFEEITPEDFRAQIETTMFGPMNVTRAALPVLRTQRSGLVVTISSTAGIAGGEFLSAYAASKFGVEGWAESLAPEIAPFGIRTMLVEPGFFRTELLTPESTSYAESTIEDYAERTEQTVTAWKGMNGLQGGDPAKLAHALIRLAELEQPPLRFAAGADAVETFEQRATALQDQADAHRELSSNLAHNDA</sequence>
<dbReference type="PANTHER" id="PTHR43976:SF16">
    <property type="entry name" value="SHORT-CHAIN DEHYDROGENASE_REDUCTASE FAMILY PROTEIN"/>
    <property type="match status" value="1"/>
</dbReference>
<dbReference type="PANTHER" id="PTHR43976">
    <property type="entry name" value="SHORT CHAIN DEHYDROGENASE"/>
    <property type="match status" value="1"/>
</dbReference>